<accession>A0A6P8K0P1</accession>
<gene>
    <name evidence="2" type="primary">LOC117138126</name>
</gene>
<proteinExistence type="predicted"/>
<dbReference type="PANTHER" id="PTHR20977:SF0">
    <property type="entry name" value="AT13385P-RELATED"/>
    <property type="match status" value="1"/>
</dbReference>
<evidence type="ECO:0000313" key="2">
    <source>
        <dbReference type="RefSeq" id="XP_033155881.1"/>
    </source>
</evidence>
<dbReference type="GeneID" id="117138126"/>
<dbReference type="InterPro" id="IPR006611">
    <property type="entry name" value="DUF1431_DROsp"/>
</dbReference>
<dbReference type="AlphaFoldDB" id="A0A6P8K0P1"/>
<dbReference type="SMART" id="SM00689">
    <property type="entry name" value="DM6"/>
    <property type="match status" value="1"/>
</dbReference>
<keyword evidence="1" id="KW-1185">Reference proteome</keyword>
<protein>
    <submittedName>
        <fullName evidence="2">Uncharacterized protein LOC117138126</fullName>
    </submittedName>
</protein>
<reference evidence="2" key="1">
    <citation type="submission" date="2025-08" db="UniProtKB">
        <authorList>
            <consortium name="RefSeq"/>
        </authorList>
    </citation>
    <scope>IDENTIFICATION</scope>
    <source>
        <strain evidence="2">Mau12</strain>
        <tissue evidence="2">Whole Body</tissue>
    </source>
</reference>
<organism evidence="1 2">
    <name type="scientific">Drosophila mauritiana</name>
    <name type="common">Fruit fly</name>
    <dbReference type="NCBI Taxonomy" id="7226"/>
    <lineage>
        <taxon>Eukaryota</taxon>
        <taxon>Metazoa</taxon>
        <taxon>Ecdysozoa</taxon>
        <taxon>Arthropoda</taxon>
        <taxon>Hexapoda</taxon>
        <taxon>Insecta</taxon>
        <taxon>Pterygota</taxon>
        <taxon>Neoptera</taxon>
        <taxon>Endopterygota</taxon>
        <taxon>Diptera</taxon>
        <taxon>Brachycera</taxon>
        <taxon>Muscomorpha</taxon>
        <taxon>Ephydroidea</taxon>
        <taxon>Drosophilidae</taxon>
        <taxon>Drosophila</taxon>
        <taxon>Sophophora</taxon>
    </lineage>
</organism>
<dbReference type="RefSeq" id="XP_033155881.1">
    <property type="nucleotide sequence ID" value="XM_033299990.1"/>
</dbReference>
<dbReference type="PANTHER" id="PTHR20977">
    <property type="entry name" value="AT13385P-RELATED"/>
    <property type="match status" value="1"/>
</dbReference>
<evidence type="ECO:0000313" key="1">
    <source>
        <dbReference type="Proteomes" id="UP000515162"/>
    </source>
</evidence>
<dbReference type="Pfam" id="PF07248">
    <property type="entry name" value="DUF1431"/>
    <property type="match status" value="1"/>
</dbReference>
<name>A0A6P8K0P1_DROMA</name>
<sequence length="239" mass="27946">MGVLQTVHRSLLLQHSLGSLTIKRTYDTVKTMNLRRRRLEHMKELKRLDEMCYKAASRNDKKCHPPVLPLPKMECIDDPCAESEMPLDLDHYTPSDKAARKYQRTWCECYMIPKAAVKARKCYPNRPRRKFECPRVSDVECRWDPMPCDDVKKKPEILIEVPRIGKWPCCKIPTPGCRDGRIPPSCDAGRIPTCCKKRRTKYPSFSECKKELLEAIPPCECEKKVNLCDVYAYFRHKKN</sequence>
<dbReference type="Proteomes" id="UP000515162">
    <property type="component" value="Chromosome 2R"/>
</dbReference>